<accession>A0ABP5E3X8</accession>
<evidence type="ECO:0000313" key="2">
    <source>
        <dbReference type="EMBL" id="GAA1991281.1"/>
    </source>
</evidence>
<organism evidence="2 3">
    <name type="scientific">Catenulispora subtropica</name>
    <dbReference type="NCBI Taxonomy" id="450798"/>
    <lineage>
        <taxon>Bacteria</taxon>
        <taxon>Bacillati</taxon>
        <taxon>Actinomycetota</taxon>
        <taxon>Actinomycetes</taxon>
        <taxon>Catenulisporales</taxon>
        <taxon>Catenulisporaceae</taxon>
        <taxon>Catenulispora</taxon>
    </lineage>
</organism>
<evidence type="ECO:0000313" key="3">
    <source>
        <dbReference type="Proteomes" id="UP001499854"/>
    </source>
</evidence>
<name>A0ABP5E3X8_9ACTN</name>
<gene>
    <name evidence="2" type="ORF">GCM10009838_63440</name>
</gene>
<dbReference type="RefSeq" id="WP_344660835.1">
    <property type="nucleotide sequence ID" value="NZ_BAAAQM010000045.1"/>
</dbReference>
<dbReference type="SUPFAM" id="SSF81606">
    <property type="entry name" value="PP2C-like"/>
    <property type="match status" value="1"/>
</dbReference>
<feature type="domain" description="PPM-type phosphatase" evidence="1">
    <location>
        <begin position="16"/>
        <end position="221"/>
    </location>
</feature>
<keyword evidence="3" id="KW-1185">Reference proteome</keyword>
<sequence>MEVTYVCQAASPARPNDDFVLATEDFVIVLDGATAPAGVDSGCVHDVPWLVARLAVNLAAALLTDPTAGLADVLRDGITATMADHGDTCDMENPDSPSSTVVILRRGRDAVDYAVLGDSAILIERGDGELIVAHDDRTAFLDDHSVAGVSRLRNTDEGFWIASNRPEAAARAIVGGVPRAEVKRAALVTDGVTRLVERYGRTWLDLLDRLDKHGPREVLADIRAEELATPPGTYRGKAHDDVTAVFCRF</sequence>
<dbReference type="InterPro" id="IPR001932">
    <property type="entry name" value="PPM-type_phosphatase-like_dom"/>
</dbReference>
<comment type="caution">
    <text evidence="2">The sequence shown here is derived from an EMBL/GenBank/DDBJ whole genome shotgun (WGS) entry which is preliminary data.</text>
</comment>
<proteinExistence type="predicted"/>
<dbReference type="Pfam" id="PF13672">
    <property type="entry name" value="PP2C_2"/>
    <property type="match status" value="1"/>
</dbReference>
<protein>
    <submittedName>
        <fullName evidence="2">Protein phosphatase 2C domain-containing protein</fullName>
    </submittedName>
</protein>
<dbReference type="Gene3D" id="3.60.40.10">
    <property type="entry name" value="PPM-type phosphatase domain"/>
    <property type="match status" value="1"/>
</dbReference>
<reference evidence="3" key="1">
    <citation type="journal article" date="2019" name="Int. J. Syst. Evol. Microbiol.">
        <title>The Global Catalogue of Microorganisms (GCM) 10K type strain sequencing project: providing services to taxonomists for standard genome sequencing and annotation.</title>
        <authorList>
            <consortium name="The Broad Institute Genomics Platform"/>
            <consortium name="The Broad Institute Genome Sequencing Center for Infectious Disease"/>
            <person name="Wu L."/>
            <person name="Ma J."/>
        </authorList>
    </citation>
    <scope>NUCLEOTIDE SEQUENCE [LARGE SCALE GENOMIC DNA]</scope>
    <source>
        <strain evidence="3">JCM 16013</strain>
    </source>
</reference>
<dbReference type="InterPro" id="IPR036457">
    <property type="entry name" value="PPM-type-like_dom_sf"/>
</dbReference>
<evidence type="ECO:0000259" key="1">
    <source>
        <dbReference type="Pfam" id="PF13672"/>
    </source>
</evidence>
<dbReference type="EMBL" id="BAAAQM010000045">
    <property type="protein sequence ID" value="GAA1991281.1"/>
    <property type="molecule type" value="Genomic_DNA"/>
</dbReference>
<dbReference type="Proteomes" id="UP001499854">
    <property type="component" value="Unassembled WGS sequence"/>
</dbReference>